<keyword evidence="1" id="KW-0812">Transmembrane</keyword>
<reference evidence="4" key="2">
    <citation type="submission" date="2012-11" db="EMBL/GenBank/DDBJ databases">
        <authorList>
            <person name="Kuo A."/>
            <person name="Curtis B.A."/>
            <person name="Tanifuji G."/>
            <person name="Burki F."/>
            <person name="Gruber A."/>
            <person name="Irimia M."/>
            <person name="Maruyama S."/>
            <person name="Arias M.C."/>
            <person name="Ball S.G."/>
            <person name="Gile G.H."/>
            <person name="Hirakawa Y."/>
            <person name="Hopkins J.F."/>
            <person name="Rensing S.A."/>
            <person name="Schmutz J."/>
            <person name="Symeonidi A."/>
            <person name="Elias M."/>
            <person name="Eveleigh R.J."/>
            <person name="Herman E.K."/>
            <person name="Klute M.J."/>
            <person name="Nakayama T."/>
            <person name="Obornik M."/>
            <person name="Reyes-Prieto A."/>
            <person name="Armbrust E.V."/>
            <person name="Aves S.J."/>
            <person name="Beiko R.G."/>
            <person name="Coutinho P."/>
            <person name="Dacks J.B."/>
            <person name="Durnford D.G."/>
            <person name="Fast N.M."/>
            <person name="Green B.R."/>
            <person name="Grisdale C."/>
            <person name="Hempe F."/>
            <person name="Henrissat B."/>
            <person name="Hoppner M.P."/>
            <person name="Ishida K.-I."/>
            <person name="Kim E."/>
            <person name="Koreny L."/>
            <person name="Kroth P.G."/>
            <person name="Liu Y."/>
            <person name="Malik S.-B."/>
            <person name="Maier U.G."/>
            <person name="McRose D."/>
            <person name="Mock T."/>
            <person name="Neilson J.A."/>
            <person name="Onodera N.T."/>
            <person name="Poole A.M."/>
            <person name="Pritham E.J."/>
            <person name="Richards T.A."/>
            <person name="Rocap G."/>
            <person name="Roy S.W."/>
            <person name="Sarai C."/>
            <person name="Schaack S."/>
            <person name="Shirato S."/>
            <person name="Slamovits C.H."/>
            <person name="Spencer D.F."/>
            <person name="Suzuki S."/>
            <person name="Worden A.Z."/>
            <person name="Zauner S."/>
            <person name="Barry K."/>
            <person name="Bell C."/>
            <person name="Bharti A.K."/>
            <person name="Crow J.A."/>
            <person name="Grimwood J."/>
            <person name="Kramer R."/>
            <person name="Lindquist E."/>
            <person name="Lucas S."/>
            <person name="Salamov A."/>
            <person name="McFadden G.I."/>
            <person name="Lane C.E."/>
            <person name="Keeling P.J."/>
            <person name="Gray M.W."/>
            <person name="Grigoriev I.V."/>
            <person name="Archibald J.M."/>
        </authorList>
    </citation>
    <scope>NUCLEOTIDE SEQUENCE</scope>
    <source>
        <strain evidence="4">CCMP2712</strain>
    </source>
</reference>
<dbReference type="PaxDb" id="55529-EKX46252"/>
<name>L1JD76_GUITC</name>
<dbReference type="KEGG" id="gtt:GUITHDRAFT_107864"/>
<dbReference type="Proteomes" id="UP000011087">
    <property type="component" value="Unassembled WGS sequence"/>
</dbReference>
<dbReference type="EMBL" id="JH992995">
    <property type="protein sequence ID" value="EKX46252.1"/>
    <property type="molecule type" value="Genomic_DNA"/>
</dbReference>
<protein>
    <submittedName>
        <fullName evidence="2 3">Uncharacterized protein</fullName>
    </submittedName>
</protein>
<keyword evidence="1" id="KW-1133">Transmembrane helix</keyword>
<evidence type="ECO:0000313" key="2">
    <source>
        <dbReference type="EMBL" id="EKX46252.1"/>
    </source>
</evidence>
<accession>L1JD76</accession>
<keyword evidence="1" id="KW-0472">Membrane</keyword>
<feature type="transmembrane region" description="Helical" evidence="1">
    <location>
        <begin position="88"/>
        <end position="109"/>
    </location>
</feature>
<organism evidence="2">
    <name type="scientific">Guillardia theta (strain CCMP2712)</name>
    <name type="common">Cryptophyte</name>
    <dbReference type="NCBI Taxonomy" id="905079"/>
    <lineage>
        <taxon>Eukaryota</taxon>
        <taxon>Cryptophyceae</taxon>
        <taxon>Pyrenomonadales</taxon>
        <taxon>Geminigeraceae</taxon>
        <taxon>Guillardia</taxon>
    </lineage>
</organism>
<sequence>MLTCFALFPVGQSWVGRLVVASFLCSFIVAFSLIAYIPEEELVRLPKFLQARLSMRDVRVMAEQVRIASIQSMACRTGRREELCRGTLLYCAITAIVICLLWTSPASVITLR</sequence>
<evidence type="ECO:0000313" key="4">
    <source>
        <dbReference type="Proteomes" id="UP000011087"/>
    </source>
</evidence>
<reference evidence="2 4" key="1">
    <citation type="journal article" date="2012" name="Nature">
        <title>Algal genomes reveal evolutionary mosaicism and the fate of nucleomorphs.</title>
        <authorList>
            <consortium name="DOE Joint Genome Institute"/>
            <person name="Curtis B.A."/>
            <person name="Tanifuji G."/>
            <person name="Burki F."/>
            <person name="Gruber A."/>
            <person name="Irimia M."/>
            <person name="Maruyama S."/>
            <person name="Arias M.C."/>
            <person name="Ball S.G."/>
            <person name="Gile G.H."/>
            <person name="Hirakawa Y."/>
            <person name="Hopkins J.F."/>
            <person name="Kuo A."/>
            <person name="Rensing S.A."/>
            <person name="Schmutz J."/>
            <person name="Symeonidi A."/>
            <person name="Elias M."/>
            <person name="Eveleigh R.J."/>
            <person name="Herman E.K."/>
            <person name="Klute M.J."/>
            <person name="Nakayama T."/>
            <person name="Obornik M."/>
            <person name="Reyes-Prieto A."/>
            <person name="Armbrust E.V."/>
            <person name="Aves S.J."/>
            <person name="Beiko R.G."/>
            <person name="Coutinho P."/>
            <person name="Dacks J.B."/>
            <person name="Durnford D.G."/>
            <person name="Fast N.M."/>
            <person name="Green B.R."/>
            <person name="Grisdale C.J."/>
            <person name="Hempel F."/>
            <person name="Henrissat B."/>
            <person name="Hoppner M.P."/>
            <person name="Ishida K."/>
            <person name="Kim E."/>
            <person name="Koreny L."/>
            <person name="Kroth P.G."/>
            <person name="Liu Y."/>
            <person name="Malik S.B."/>
            <person name="Maier U.G."/>
            <person name="McRose D."/>
            <person name="Mock T."/>
            <person name="Neilson J.A."/>
            <person name="Onodera N.T."/>
            <person name="Poole A.M."/>
            <person name="Pritham E.J."/>
            <person name="Richards T.A."/>
            <person name="Rocap G."/>
            <person name="Roy S.W."/>
            <person name="Sarai C."/>
            <person name="Schaack S."/>
            <person name="Shirato S."/>
            <person name="Slamovits C.H."/>
            <person name="Spencer D.F."/>
            <person name="Suzuki S."/>
            <person name="Worden A.Z."/>
            <person name="Zauner S."/>
            <person name="Barry K."/>
            <person name="Bell C."/>
            <person name="Bharti A.K."/>
            <person name="Crow J.A."/>
            <person name="Grimwood J."/>
            <person name="Kramer R."/>
            <person name="Lindquist E."/>
            <person name="Lucas S."/>
            <person name="Salamov A."/>
            <person name="McFadden G.I."/>
            <person name="Lane C.E."/>
            <person name="Keeling P.J."/>
            <person name="Gray M.W."/>
            <person name="Grigoriev I.V."/>
            <person name="Archibald J.M."/>
        </authorList>
    </citation>
    <scope>NUCLEOTIDE SEQUENCE</scope>
    <source>
        <strain evidence="2 4">CCMP2712</strain>
    </source>
</reference>
<dbReference type="HOGENOM" id="CLU_2150677_0_0_1"/>
<evidence type="ECO:0000313" key="3">
    <source>
        <dbReference type="EnsemblProtists" id="EKX46252"/>
    </source>
</evidence>
<dbReference type="RefSeq" id="XP_005833232.1">
    <property type="nucleotide sequence ID" value="XM_005833175.1"/>
</dbReference>
<feature type="transmembrane region" description="Helical" evidence="1">
    <location>
        <begin position="14"/>
        <end position="37"/>
    </location>
</feature>
<gene>
    <name evidence="2" type="ORF">GUITHDRAFT_107864</name>
</gene>
<reference evidence="3" key="3">
    <citation type="submission" date="2016-03" db="UniProtKB">
        <authorList>
            <consortium name="EnsemblProtists"/>
        </authorList>
    </citation>
    <scope>IDENTIFICATION</scope>
</reference>
<keyword evidence="4" id="KW-1185">Reference proteome</keyword>
<proteinExistence type="predicted"/>
<dbReference type="GeneID" id="17302887"/>
<evidence type="ECO:0000256" key="1">
    <source>
        <dbReference type="SAM" id="Phobius"/>
    </source>
</evidence>
<dbReference type="EnsemblProtists" id="EKX46252">
    <property type="protein sequence ID" value="EKX46252"/>
    <property type="gene ID" value="GUITHDRAFT_107864"/>
</dbReference>
<dbReference type="AlphaFoldDB" id="L1JD76"/>